<dbReference type="EMBL" id="CADEAL010002190">
    <property type="protein sequence ID" value="CAB1438650.1"/>
    <property type="molecule type" value="Genomic_DNA"/>
</dbReference>
<organism evidence="1 2">
    <name type="scientific">Pleuronectes platessa</name>
    <name type="common">European plaice</name>
    <dbReference type="NCBI Taxonomy" id="8262"/>
    <lineage>
        <taxon>Eukaryota</taxon>
        <taxon>Metazoa</taxon>
        <taxon>Chordata</taxon>
        <taxon>Craniata</taxon>
        <taxon>Vertebrata</taxon>
        <taxon>Euteleostomi</taxon>
        <taxon>Actinopterygii</taxon>
        <taxon>Neopterygii</taxon>
        <taxon>Teleostei</taxon>
        <taxon>Neoteleostei</taxon>
        <taxon>Acanthomorphata</taxon>
        <taxon>Carangaria</taxon>
        <taxon>Pleuronectiformes</taxon>
        <taxon>Pleuronectoidei</taxon>
        <taxon>Pleuronectidae</taxon>
        <taxon>Pleuronectes</taxon>
    </lineage>
</organism>
<dbReference type="AlphaFoldDB" id="A0A9N7UXD4"/>
<name>A0A9N7UXD4_PLEPL</name>
<evidence type="ECO:0000313" key="2">
    <source>
        <dbReference type="Proteomes" id="UP001153269"/>
    </source>
</evidence>
<sequence>MGRSAAATAMKDNIIKLDISGGKANSLSTVIRMNSPMVHLVDLAEWSQLVPHAPAEENGPATKLDRQMKPLRKDPSVGVALQREHDLQQIVDKPSEANAEEIIISSRVSDTGGKRANAQLVTWISRRWKGHAVSLTVHTHLKACLPLLGPPPLLLHSHANPPLLLLLAPMGATAAAQNTQH</sequence>
<dbReference type="Proteomes" id="UP001153269">
    <property type="component" value="Unassembled WGS sequence"/>
</dbReference>
<evidence type="ECO:0000313" key="1">
    <source>
        <dbReference type="EMBL" id="CAB1438650.1"/>
    </source>
</evidence>
<proteinExistence type="predicted"/>
<gene>
    <name evidence="1" type="ORF">PLEPLA_LOCUS26538</name>
</gene>
<comment type="caution">
    <text evidence="1">The sequence shown here is derived from an EMBL/GenBank/DDBJ whole genome shotgun (WGS) entry which is preliminary data.</text>
</comment>
<reference evidence="1" key="1">
    <citation type="submission" date="2020-03" db="EMBL/GenBank/DDBJ databases">
        <authorList>
            <person name="Weist P."/>
        </authorList>
    </citation>
    <scope>NUCLEOTIDE SEQUENCE</scope>
</reference>
<keyword evidence="2" id="KW-1185">Reference proteome</keyword>
<accession>A0A9N7UXD4</accession>
<protein>
    <submittedName>
        <fullName evidence="1">Uncharacterized protein</fullName>
    </submittedName>
</protein>